<feature type="non-terminal residue" evidence="1">
    <location>
        <position position="1"/>
    </location>
</feature>
<reference evidence="1 2" key="1">
    <citation type="submission" date="2014-04" db="EMBL/GenBank/DDBJ databases">
        <title>Genome evolution of avian class.</title>
        <authorList>
            <person name="Zhang G."/>
            <person name="Li C."/>
        </authorList>
    </citation>
    <scope>NUCLEOTIDE SEQUENCE [LARGE SCALE GENOMIC DNA]</scope>
    <source>
        <strain evidence="1">BGI_N302</strain>
    </source>
</reference>
<keyword evidence="2" id="KW-1185">Reference proteome</keyword>
<protein>
    <submittedName>
        <fullName evidence="1">Uncharacterized protein</fullName>
    </submittedName>
</protein>
<gene>
    <name evidence="1" type="ORF">N302_05767</name>
</gene>
<organism evidence="1 2">
    <name type="scientific">Corvus brachyrhynchos</name>
    <name type="common">American crow</name>
    <dbReference type="NCBI Taxonomy" id="85066"/>
    <lineage>
        <taxon>Eukaryota</taxon>
        <taxon>Metazoa</taxon>
        <taxon>Chordata</taxon>
        <taxon>Craniata</taxon>
        <taxon>Vertebrata</taxon>
        <taxon>Euteleostomi</taxon>
        <taxon>Archelosauria</taxon>
        <taxon>Archosauria</taxon>
        <taxon>Dinosauria</taxon>
        <taxon>Saurischia</taxon>
        <taxon>Theropoda</taxon>
        <taxon>Coelurosauria</taxon>
        <taxon>Aves</taxon>
        <taxon>Neognathae</taxon>
        <taxon>Neoaves</taxon>
        <taxon>Telluraves</taxon>
        <taxon>Australaves</taxon>
        <taxon>Passeriformes</taxon>
        <taxon>Corvoidea</taxon>
        <taxon>Corvidae</taxon>
        <taxon>Corvus</taxon>
    </lineage>
</organism>
<proteinExistence type="predicted"/>
<dbReference type="EMBL" id="KK718913">
    <property type="protein sequence ID" value="KFO59833.1"/>
    <property type="molecule type" value="Genomic_DNA"/>
</dbReference>
<accession>A0A091EPK9</accession>
<feature type="non-terminal residue" evidence="1">
    <location>
        <position position="127"/>
    </location>
</feature>
<evidence type="ECO:0000313" key="1">
    <source>
        <dbReference type="EMBL" id="KFO59833.1"/>
    </source>
</evidence>
<dbReference type="AlphaFoldDB" id="A0A091EPK9"/>
<name>A0A091EPK9_CORBR</name>
<dbReference type="Proteomes" id="UP000052976">
    <property type="component" value="Unassembled WGS sequence"/>
</dbReference>
<sequence>VQRLQLLHLFLEDVNVVHEGYNAVGRHGGGVEAGGGQEWGHMEGHGALGSIEDEELAPGEPQQGHLVGDLQVGEEGNIAGPLDGAEEQTGGQLTDVLDAHDVVGLHALAAVAGGGVGLGPQQEGDVS</sequence>
<evidence type="ECO:0000313" key="2">
    <source>
        <dbReference type="Proteomes" id="UP000052976"/>
    </source>
</evidence>